<sequence>MKTGSLNDELQLQVRKRFSNVETNFWLAAATFLDPRLKKVPFSNKTMVDQAQKRLETEMCSVSVGNLAQSEEPDEPTSIQLPSPNVEPTEEVGLWSWFGKKATEQQRHRTAVVDAALDMRHYTEGKLMTRTDDPLEFWKKHSLEYPRLSVIGKKFLSVPATSVPSERLFSKAGELVAAKRNRLKAQNIDMILFPNKNA</sequence>
<dbReference type="InterPro" id="IPR008906">
    <property type="entry name" value="HATC_C_dom"/>
</dbReference>
<dbReference type="GO" id="GO:0046983">
    <property type="term" value="F:protein dimerization activity"/>
    <property type="evidence" value="ECO:0007669"/>
    <property type="project" value="InterPro"/>
</dbReference>
<comment type="caution">
    <text evidence="3">The sequence shown here is derived from an EMBL/GenBank/DDBJ whole genome shotgun (WGS) entry which is preliminary data.</text>
</comment>
<dbReference type="InterPro" id="IPR012337">
    <property type="entry name" value="RNaseH-like_sf"/>
</dbReference>
<dbReference type="SUPFAM" id="SSF53098">
    <property type="entry name" value="Ribonuclease H-like"/>
    <property type="match status" value="1"/>
</dbReference>
<organism evidence="3 4">
    <name type="scientific">Homarus americanus</name>
    <name type="common">American lobster</name>
    <dbReference type="NCBI Taxonomy" id="6706"/>
    <lineage>
        <taxon>Eukaryota</taxon>
        <taxon>Metazoa</taxon>
        <taxon>Ecdysozoa</taxon>
        <taxon>Arthropoda</taxon>
        <taxon>Crustacea</taxon>
        <taxon>Multicrustacea</taxon>
        <taxon>Malacostraca</taxon>
        <taxon>Eumalacostraca</taxon>
        <taxon>Eucarida</taxon>
        <taxon>Decapoda</taxon>
        <taxon>Pleocyemata</taxon>
        <taxon>Astacidea</taxon>
        <taxon>Nephropoidea</taxon>
        <taxon>Nephropidae</taxon>
        <taxon>Homarus</taxon>
    </lineage>
</organism>
<evidence type="ECO:0000313" key="4">
    <source>
        <dbReference type="Proteomes" id="UP000747542"/>
    </source>
</evidence>
<feature type="domain" description="HAT C-terminal dimerisation" evidence="2">
    <location>
        <begin position="120"/>
        <end position="197"/>
    </location>
</feature>
<dbReference type="Proteomes" id="UP000747542">
    <property type="component" value="Unassembled WGS sequence"/>
</dbReference>
<gene>
    <name evidence="3" type="primary">Zbed1-L2</name>
    <name evidence="3" type="ORF">Hamer_G009454</name>
</gene>
<evidence type="ECO:0000259" key="2">
    <source>
        <dbReference type="Pfam" id="PF05699"/>
    </source>
</evidence>
<dbReference type="PANTHER" id="PTHR47611">
    <property type="entry name" value="HAT DIMERISATION DOMAIN, C-TERMINAL"/>
    <property type="match status" value="1"/>
</dbReference>
<dbReference type="AlphaFoldDB" id="A0A8J5MJJ1"/>
<accession>A0A8J5MJJ1</accession>
<protein>
    <submittedName>
        <fullName evidence="3">Zinc finger BED domain-containing protein 1-like 2</fullName>
    </submittedName>
</protein>
<proteinExistence type="predicted"/>
<dbReference type="PANTHER" id="PTHR47611:SF3">
    <property type="entry name" value="HAT C-TERMINAL DIMERISATION DOMAIN-CONTAINING PROTEIN"/>
    <property type="match status" value="1"/>
</dbReference>
<reference evidence="3" key="1">
    <citation type="journal article" date="2021" name="Sci. Adv.">
        <title>The American lobster genome reveals insights on longevity, neural, and immune adaptations.</title>
        <authorList>
            <person name="Polinski J.M."/>
            <person name="Zimin A.V."/>
            <person name="Clark K.F."/>
            <person name="Kohn A.B."/>
            <person name="Sadowski N."/>
            <person name="Timp W."/>
            <person name="Ptitsyn A."/>
            <person name="Khanna P."/>
            <person name="Romanova D.Y."/>
            <person name="Williams P."/>
            <person name="Greenwood S.J."/>
            <person name="Moroz L.L."/>
            <person name="Walt D.R."/>
            <person name="Bodnar A.G."/>
        </authorList>
    </citation>
    <scope>NUCLEOTIDE SEQUENCE</scope>
    <source>
        <strain evidence="3">GMGI-L3</strain>
    </source>
</reference>
<feature type="region of interest" description="Disordered" evidence="1">
    <location>
        <begin position="67"/>
        <end position="86"/>
    </location>
</feature>
<keyword evidence="4" id="KW-1185">Reference proteome</keyword>
<name>A0A8J5MJJ1_HOMAM</name>
<dbReference type="Pfam" id="PF05699">
    <property type="entry name" value="Dimer_Tnp_hAT"/>
    <property type="match status" value="1"/>
</dbReference>
<dbReference type="EMBL" id="JAHLQT010046319">
    <property type="protein sequence ID" value="KAG7153771.1"/>
    <property type="molecule type" value="Genomic_DNA"/>
</dbReference>
<evidence type="ECO:0000313" key="3">
    <source>
        <dbReference type="EMBL" id="KAG7153771.1"/>
    </source>
</evidence>
<evidence type="ECO:0000256" key="1">
    <source>
        <dbReference type="SAM" id="MobiDB-lite"/>
    </source>
</evidence>